<comment type="caution">
    <text evidence="1">The sequence shown here is derived from an EMBL/GenBank/DDBJ whole genome shotgun (WGS) entry which is preliminary data.</text>
</comment>
<evidence type="ECO:0000313" key="2">
    <source>
        <dbReference type="Proteomes" id="UP001595792"/>
    </source>
</evidence>
<sequence>MSGKSQVQIMINDKVVKMTARDLAKMLKAMPTGNIKQVEFLSKPPAKYEVNGNTGIINIKTVGVVKGVAGNLDLSTSQGVNNWADLSGLVNYGAGKLAVSGYAAWHRGNVIKLSV</sequence>
<dbReference type="EMBL" id="JBHSBY010000047">
    <property type="protein sequence ID" value="MFC4196820.1"/>
    <property type="molecule type" value="Genomic_DNA"/>
</dbReference>
<proteinExistence type="predicted"/>
<reference evidence="2" key="1">
    <citation type="journal article" date="2019" name="Int. J. Syst. Evol. Microbiol.">
        <title>The Global Catalogue of Microorganisms (GCM) 10K type strain sequencing project: providing services to taxonomists for standard genome sequencing and annotation.</title>
        <authorList>
            <consortium name="The Broad Institute Genomics Platform"/>
            <consortium name="The Broad Institute Genome Sequencing Center for Infectious Disease"/>
            <person name="Wu L."/>
            <person name="Ma J."/>
        </authorList>
    </citation>
    <scope>NUCLEOTIDE SEQUENCE [LARGE SCALE GENOMIC DNA]</scope>
    <source>
        <strain evidence="2">CCM 8689</strain>
    </source>
</reference>
<dbReference type="SUPFAM" id="SSF56935">
    <property type="entry name" value="Porins"/>
    <property type="match status" value="1"/>
</dbReference>
<name>A0ABV8NIK7_9SPHI</name>
<accession>A0ABV8NIK7</accession>
<organism evidence="1 2">
    <name type="scientific">Pedobacter jamesrossensis</name>
    <dbReference type="NCBI Taxonomy" id="1908238"/>
    <lineage>
        <taxon>Bacteria</taxon>
        <taxon>Pseudomonadati</taxon>
        <taxon>Bacteroidota</taxon>
        <taxon>Sphingobacteriia</taxon>
        <taxon>Sphingobacteriales</taxon>
        <taxon>Sphingobacteriaceae</taxon>
        <taxon>Pedobacter</taxon>
    </lineage>
</organism>
<protein>
    <submittedName>
        <fullName evidence="1">Uncharacterized protein</fullName>
    </submittedName>
</protein>
<dbReference type="RefSeq" id="WP_378960161.1">
    <property type="nucleotide sequence ID" value="NZ_JBHRXC010000016.1"/>
</dbReference>
<dbReference type="Proteomes" id="UP001595792">
    <property type="component" value="Unassembled WGS sequence"/>
</dbReference>
<evidence type="ECO:0000313" key="1">
    <source>
        <dbReference type="EMBL" id="MFC4196820.1"/>
    </source>
</evidence>
<gene>
    <name evidence="1" type="ORF">ACFOUY_08935</name>
</gene>
<keyword evidence="2" id="KW-1185">Reference proteome</keyword>